<evidence type="ECO:0000259" key="8">
    <source>
        <dbReference type="PROSITE" id="PS50259"/>
    </source>
</evidence>
<dbReference type="GeneID" id="108737532"/>
<evidence type="ECO:0000313" key="10">
    <source>
        <dbReference type="RefSeq" id="XP_018325914.1"/>
    </source>
</evidence>
<dbReference type="AlphaFoldDB" id="A0A1W4WPR8"/>
<name>A0A1W4WPR8_AGRPL</name>
<dbReference type="OrthoDB" id="10042652at2759"/>
<reference evidence="10 11" key="1">
    <citation type="submission" date="2025-04" db="UniProtKB">
        <authorList>
            <consortium name="RefSeq"/>
        </authorList>
    </citation>
    <scope>IDENTIFICATION</scope>
    <source>
        <tissue evidence="10 11">Entire body</tissue>
    </source>
</reference>
<dbReference type="RefSeq" id="XP_018325915.1">
    <property type="nucleotide sequence ID" value="XM_018470413.2"/>
</dbReference>
<dbReference type="Pfam" id="PF10204">
    <property type="entry name" value="DuoxA"/>
    <property type="match status" value="1"/>
</dbReference>
<feature type="transmembrane region" description="Helical" evidence="7">
    <location>
        <begin position="251"/>
        <end position="276"/>
    </location>
</feature>
<dbReference type="PANTHER" id="PTHR31158">
    <property type="entry name" value="DUAL OXIDASE 2"/>
    <property type="match status" value="1"/>
</dbReference>
<comment type="subcellular location">
    <subcellularLocation>
        <location evidence="1">Membrane</location>
        <topology evidence="1">Multi-pass membrane protein</topology>
    </subcellularLocation>
</comment>
<dbReference type="GO" id="GO:0015031">
    <property type="term" value="P:protein transport"/>
    <property type="evidence" value="ECO:0007669"/>
    <property type="project" value="InterPro"/>
</dbReference>
<dbReference type="GO" id="GO:0004930">
    <property type="term" value="F:G protein-coupled receptor activity"/>
    <property type="evidence" value="ECO:0007669"/>
    <property type="project" value="InterPro"/>
</dbReference>
<feature type="transmembrane region" description="Helical" evidence="7">
    <location>
        <begin position="29"/>
        <end position="48"/>
    </location>
</feature>
<evidence type="ECO:0000256" key="1">
    <source>
        <dbReference type="ARBA" id="ARBA00004141"/>
    </source>
</evidence>
<keyword evidence="3 7" id="KW-0812">Transmembrane</keyword>
<organism evidence="9 10">
    <name type="scientific">Agrilus planipennis</name>
    <name type="common">Emerald ash borer</name>
    <name type="synonym">Agrilus marcopoli</name>
    <dbReference type="NCBI Taxonomy" id="224129"/>
    <lineage>
        <taxon>Eukaryota</taxon>
        <taxon>Metazoa</taxon>
        <taxon>Ecdysozoa</taxon>
        <taxon>Arthropoda</taxon>
        <taxon>Hexapoda</taxon>
        <taxon>Insecta</taxon>
        <taxon>Pterygota</taxon>
        <taxon>Neoptera</taxon>
        <taxon>Endopterygota</taxon>
        <taxon>Coleoptera</taxon>
        <taxon>Polyphaga</taxon>
        <taxon>Elateriformia</taxon>
        <taxon>Buprestoidea</taxon>
        <taxon>Buprestidae</taxon>
        <taxon>Agrilinae</taxon>
        <taxon>Agrilus</taxon>
    </lineage>
</organism>
<dbReference type="PANTHER" id="PTHR31158:SF10">
    <property type="entry name" value="LD27791P"/>
    <property type="match status" value="1"/>
</dbReference>
<gene>
    <name evidence="10 11" type="primary">LOC108737532</name>
</gene>
<evidence type="ECO:0000256" key="5">
    <source>
        <dbReference type="ARBA" id="ARBA00023136"/>
    </source>
</evidence>
<sequence>MKGWFDAFRSDGGPTLYNFNNRTAVTGDVTLISFITIFCTIYVAFLIIYPGIRKERFSTFYTVTLNLFVGATILVSLYGSGWHVGKTSIISTYRAFSREKVAADLGVYIGLNHVNVTLQASPASNWTSDIEFNERFDWKSADKLESNFREAITRGLPFPILTVVEYFSLGQEGLSWGGQYRIAGYYATIMLWTSFTTWLLMNMLLAAVPRYGAMLMTICGLLLISTVFGYIQMLPENPLVIHIEGSTIDFQLGWCCWLILAAGTICLISGLIITAIEIFYPHSFSTILEVNYDTPYDRHILIEDSHGKRFQKKRSSSGKLEETENFGTRILRRLSSKTRDDKVPEKKTADNQVFEMDTPQSPWIYQIPRTTMSTPNVRYPASSKSYTEISLPYSVPASRDIQRGDLPRLTTKKLFTGMESLD</sequence>
<evidence type="ECO:0000256" key="2">
    <source>
        <dbReference type="ARBA" id="ARBA00009816"/>
    </source>
</evidence>
<proteinExistence type="inferred from homology"/>
<feature type="transmembrane region" description="Helical" evidence="7">
    <location>
        <begin position="213"/>
        <end position="231"/>
    </location>
</feature>
<dbReference type="InterPro" id="IPR017978">
    <property type="entry name" value="GPCR_3_C"/>
</dbReference>
<dbReference type="PROSITE" id="PS50259">
    <property type="entry name" value="G_PROTEIN_RECEP_F3_4"/>
    <property type="match status" value="1"/>
</dbReference>
<evidence type="ECO:0000313" key="9">
    <source>
        <dbReference type="Proteomes" id="UP000192223"/>
    </source>
</evidence>
<dbReference type="STRING" id="224129.A0A1W4WPR8"/>
<keyword evidence="6" id="KW-0325">Glycoprotein</keyword>
<feature type="transmembrane region" description="Helical" evidence="7">
    <location>
        <begin position="182"/>
        <end position="201"/>
    </location>
</feature>
<keyword evidence="5 7" id="KW-0472">Membrane</keyword>
<keyword evidence="4 7" id="KW-1133">Transmembrane helix</keyword>
<evidence type="ECO:0000313" key="11">
    <source>
        <dbReference type="RefSeq" id="XP_018325915.1"/>
    </source>
</evidence>
<dbReference type="KEGG" id="apln:108737532"/>
<feature type="domain" description="G-protein coupled receptors family 3 profile" evidence="8">
    <location>
        <begin position="1"/>
        <end position="78"/>
    </location>
</feature>
<protein>
    <submittedName>
        <fullName evidence="10 11">Dual oxidase maturation factor 1</fullName>
    </submittedName>
</protein>
<evidence type="ECO:0000256" key="4">
    <source>
        <dbReference type="ARBA" id="ARBA00022989"/>
    </source>
</evidence>
<dbReference type="GO" id="GO:0005789">
    <property type="term" value="C:endoplasmic reticulum membrane"/>
    <property type="evidence" value="ECO:0007669"/>
    <property type="project" value="InterPro"/>
</dbReference>
<comment type="similarity">
    <text evidence="2">Belongs to the DUOXA family.</text>
</comment>
<evidence type="ECO:0000256" key="6">
    <source>
        <dbReference type="ARBA" id="ARBA00023180"/>
    </source>
</evidence>
<feature type="transmembrane region" description="Helical" evidence="7">
    <location>
        <begin position="60"/>
        <end position="78"/>
    </location>
</feature>
<dbReference type="InterPro" id="IPR018469">
    <property type="entry name" value="Dual_oxidase_maturation_fac"/>
</dbReference>
<evidence type="ECO:0000256" key="7">
    <source>
        <dbReference type="SAM" id="Phobius"/>
    </source>
</evidence>
<keyword evidence="9" id="KW-1185">Reference proteome</keyword>
<dbReference type="RefSeq" id="XP_018325914.1">
    <property type="nucleotide sequence ID" value="XM_018470412.2"/>
</dbReference>
<dbReference type="CTD" id="34872"/>
<dbReference type="Proteomes" id="UP000192223">
    <property type="component" value="Unplaced"/>
</dbReference>
<accession>A0A1W4WPR8</accession>
<evidence type="ECO:0000256" key="3">
    <source>
        <dbReference type="ARBA" id="ARBA00022692"/>
    </source>
</evidence>